<organism evidence="7 8">
    <name type="scientific">Roseiconus lacunae</name>
    <dbReference type="NCBI Taxonomy" id="2605694"/>
    <lineage>
        <taxon>Bacteria</taxon>
        <taxon>Pseudomonadati</taxon>
        <taxon>Planctomycetota</taxon>
        <taxon>Planctomycetia</taxon>
        <taxon>Pirellulales</taxon>
        <taxon>Pirellulaceae</taxon>
        <taxon>Roseiconus</taxon>
    </lineage>
</organism>
<dbReference type="SUPFAM" id="SSF53383">
    <property type="entry name" value="PLP-dependent transferases"/>
    <property type="match status" value="1"/>
</dbReference>
<proteinExistence type="inferred from homology"/>
<comment type="cofactor">
    <cofactor evidence="1">
        <name>pyridoxal 5'-phosphate</name>
        <dbReference type="ChEBI" id="CHEBI:597326"/>
    </cofactor>
</comment>
<gene>
    <name evidence="7" type="ORF">QTN89_14845</name>
</gene>
<protein>
    <recommendedName>
        <fullName evidence="3">cysteine desulfurase</fullName>
        <ecNumber evidence="3">2.8.1.7</ecNumber>
    </recommendedName>
</protein>
<dbReference type="InterPro" id="IPR000192">
    <property type="entry name" value="Aminotrans_V_dom"/>
</dbReference>
<dbReference type="Pfam" id="PF00266">
    <property type="entry name" value="Aminotran_5"/>
    <property type="match status" value="1"/>
</dbReference>
<keyword evidence="7" id="KW-0808">Transferase</keyword>
<keyword evidence="8" id="KW-1185">Reference proteome</keyword>
<feature type="domain" description="Aminotransferase class V" evidence="6">
    <location>
        <begin position="10"/>
        <end position="388"/>
    </location>
</feature>
<dbReference type="PANTHER" id="PTHR43586">
    <property type="entry name" value="CYSTEINE DESULFURASE"/>
    <property type="match status" value="1"/>
</dbReference>
<evidence type="ECO:0000256" key="1">
    <source>
        <dbReference type="ARBA" id="ARBA00001933"/>
    </source>
</evidence>
<comment type="caution">
    <text evidence="7">The sequence shown here is derived from an EMBL/GenBank/DDBJ whole genome shotgun (WGS) entry which is preliminary data.</text>
</comment>
<dbReference type="PANTHER" id="PTHR43586:SF4">
    <property type="entry name" value="ISOPENICILLIN N EPIMERASE"/>
    <property type="match status" value="1"/>
</dbReference>
<reference evidence="7 8" key="1">
    <citation type="submission" date="2023-06" db="EMBL/GenBank/DDBJ databases">
        <title>Roseiconus lacunae JC819 isolated from Gulf of Mannar region, Tamil Nadu.</title>
        <authorList>
            <person name="Pk S."/>
            <person name="Ch S."/>
            <person name="Ch V.R."/>
        </authorList>
    </citation>
    <scope>NUCLEOTIDE SEQUENCE [LARGE SCALE GENOMIC DNA]</scope>
    <source>
        <strain evidence="7 8">JC819</strain>
    </source>
</reference>
<dbReference type="EMBL" id="JASZZN010000010">
    <property type="protein sequence ID" value="MDM4016721.1"/>
    <property type="molecule type" value="Genomic_DNA"/>
</dbReference>
<dbReference type="InterPro" id="IPR016454">
    <property type="entry name" value="Cysteine_dSase"/>
</dbReference>
<evidence type="ECO:0000313" key="8">
    <source>
        <dbReference type="Proteomes" id="UP001239462"/>
    </source>
</evidence>
<evidence type="ECO:0000256" key="3">
    <source>
        <dbReference type="ARBA" id="ARBA00012239"/>
    </source>
</evidence>
<dbReference type="Proteomes" id="UP001239462">
    <property type="component" value="Unassembled WGS sequence"/>
</dbReference>
<accession>A0ABT7PKA9</accession>
<dbReference type="Gene3D" id="3.90.1150.10">
    <property type="entry name" value="Aspartate Aminotransferase, domain 1"/>
    <property type="match status" value="1"/>
</dbReference>
<dbReference type="Gene3D" id="3.40.640.10">
    <property type="entry name" value="Type I PLP-dependent aspartate aminotransferase-like (Major domain)"/>
    <property type="match status" value="1"/>
</dbReference>
<keyword evidence="7" id="KW-0032">Aminotransferase</keyword>
<dbReference type="InterPro" id="IPR015424">
    <property type="entry name" value="PyrdxlP-dep_Trfase"/>
</dbReference>
<keyword evidence="4" id="KW-0663">Pyridoxal phosphate</keyword>
<dbReference type="PIRSF" id="PIRSF005572">
    <property type="entry name" value="NifS"/>
    <property type="match status" value="1"/>
</dbReference>
<dbReference type="GO" id="GO:0008483">
    <property type="term" value="F:transaminase activity"/>
    <property type="evidence" value="ECO:0007669"/>
    <property type="project" value="UniProtKB-KW"/>
</dbReference>
<sequence length="402" mass="42994">MDSPVSPRLYFDQAATSVPKPSATIETMREHMLKHEAAVGRGTYRSAVHAGGIIASLREELARWIHAVSANEISLQNGGTEALNVGIFGLIRPGDHVVTTAAEHNSVLRPLHHLSLQQQVQLTIVDVNASGRVSPEAVMGAVREETSMVAVLTASNVNGTVQPIEDLGQRLAEHFAHTAKPIFLTDAAQSFGYRRINVQQAEVDVLAAPGHKGGQGPLGTGFLYVRQKLHPRIRPLILGGTGSQSDRLEMPTLFPHAFEAGNMNVPAYAGWLAGLRARRGDRSAADTLDETARKLSSIAEDLYRRLETVPGVRVIGRPKHPKLPIVSLEIEGLPASDAASILDSEFGIEVRSGLHCAALIHRAIGSPSDGTLRVSCSAETSDEDLDRLIDAIGQLTAGASSF</sequence>
<evidence type="ECO:0000313" key="7">
    <source>
        <dbReference type="EMBL" id="MDM4016721.1"/>
    </source>
</evidence>
<dbReference type="EC" id="2.8.1.7" evidence="3"/>
<dbReference type="InterPro" id="IPR015422">
    <property type="entry name" value="PyrdxlP-dep_Trfase_small"/>
</dbReference>
<evidence type="ECO:0000256" key="5">
    <source>
        <dbReference type="ARBA" id="ARBA00050776"/>
    </source>
</evidence>
<dbReference type="InterPro" id="IPR015421">
    <property type="entry name" value="PyrdxlP-dep_Trfase_major"/>
</dbReference>
<comment type="similarity">
    <text evidence="2">Belongs to the class-V pyridoxal-phosphate-dependent aminotransferase family. Csd subfamily.</text>
</comment>
<evidence type="ECO:0000256" key="4">
    <source>
        <dbReference type="ARBA" id="ARBA00022898"/>
    </source>
</evidence>
<dbReference type="RefSeq" id="WP_289164365.1">
    <property type="nucleotide sequence ID" value="NZ_JASZZN010000010.1"/>
</dbReference>
<evidence type="ECO:0000259" key="6">
    <source>
        <dbReference type="Pfam" id="PF00266"/>
    </source>
</evidence>
<name>A0ABT7PKA9_9BACT</name>
<comment type="catalytic activity">
    <reaction evidence="5">
        <text>(sulfur carrier)-H + L-cysteine = (sulfur carrier)-SH + L-alanine</text>
        <dbReference type="Rhea" id="RHEA:43892"/>
        <dbReference type="Rhea" id="RHEA-COMP:14737"/>
        <dbReference type="Rhea" id="RHEA-COMP:14739"/>
        <dbReference type="ChEBI" id="CHEBI:29917"/>
        <dbReference type="ChEBI" id="CHEBI:35235"/>
        <dbReference type="ChEBI" id="CHEBI:57972"/>
        <dbReference type="ChEBI" id="CHEBI:64428"/>
        <dbReference type="EC" id="2.8.1.7"/>
    </reaction>
</comment>
<evidence type="ECO:0000256" key="2">
    <source>
        <dbReference type="ARBA" id="ARBA00010447"/>
    </source>
</evidence>